<dbReference type="GO" id="GO:0008270">
    <property type="term" value="F:zinc ion binding"/>
    <property type="evidence" value="ECO:0007669"/>
    <property type="project" value="UniProtKB-KW"/>
</dbReference>
<evidence type="ECO:0000313" key="7">
    <source>
        <dbReference type="Proteomes" id="UP000235145"/>
    </source>
</evidence>
<dbReference type="PANTHER" id="PTHR31973:SF189">
    <property type="entry name" value="TRANSPOSASE, MUDR, PLANT, MULE TRANSPOSASE DOMAIN PROTEIN-RELATED"/>
    <property type="match status" value="1"/>
</dbReference>
<keyword evidence="1" id="KW-0479">Metal-binding</keyword>
<evidence type="ECO:0000256" key="1">
    <source>
        <dbReference type="ARBA" id="ARBA00022723"/>
    </source>
</evidence>
<dbReference type="InterPro" id="IPR007527">
    <property type="entry name" value="Znf_SWIM"/>
</dbReference>
<evidence type="ECO:0000256" key="4">
    <source>
        <dbReference type="PROSITE-ProRule" id="PRU00325"/>
    </source>
</evidence>
<accession>A0A9R1XFE8</accession>
<evidence type="ECO:0000313" key="6">
    <source>
        <dbReference type="EMBL" id="KAJ0210534.1"/>
    </source>
</evidence>
<dbReference type="AlphaFoldDB" id="A0A9R1XFE8"/>
<reference evidence="6 7" key="1">
    <citation type="journal article" date="2017" name="Nat. Commun.">
        <title>Genome assembly with in vitro proximity ligation data and whole-genome triplication in lettuce.</title>
        <authorList>
            <person name="Reyes-Chin-Wo S."/>
            <person name="Wang Z."/>
            <person name="Yang X."/>
            <person name="Kozik A."/>
            <person name="Arikit S."/>
            <person name="Song C."/>
            <person name="Xia L."/>
            <person name="Froenicke L."/>
            <person name="Lavelle D.O."/>
            <person name="Truco M.J."/>
            <person name="Xia R."/>
            <person name="Zhu S."/>
            <person name="Xu C."/>
            <person name="Xu H."/>
            <person name="Xu X."/>
            <person name="Cox K."/>
            <person name="Korf I."/>
            <person name="Meyers B.C."/>
            <person name="Michelmore R.W."/>
        </authorList>
    </citation>
    <scope>NUCLEOTIDE SEQUENCE [LARGE SCALE GENOMIC DNA]</scope>
    <source>
        <strain evidence="7">cv. Salinas</strain>
        <tissue evidence="6">Seedlings</tissue>
    </source>
</reference>
<sequence>MEKYLYYVLYMCGPEGDYLVDRKVRAGRQCYVDRKIRAGRRCYVDRKIRAGRQSSVDRKIRAGRRYYVDRKIRAGRRMCVRYIGELTKLRAYVLTVTRDGNGSIVHTEERVVFWRILVFYHNENETICFLKGICKGELLAAVGRDANNNMFPLAWAVVTVENKETWEWFLDLLMHDIDRGNGNGLTLISDGHKERVPHAEHRLCARHILANFNSRLPKQRHEAAMQEIKELDMGHLIISWRWTLNVIAGLFKKKEYFVMPWKMEFHRVLIHKPIIAMLVDIRVYVMQRLYHQRSKGESWDLTICPRIRKKIVDLKEKQRYAVDLIRRTCGCGRWQLTGVPCVHGVAAISSLNLNSEEYIASYYTLYRYKVSTPSLYPQRVEGYLVGHLLRGGKVQQKGRYQAHTHSIKSKAGAKVFNMLC</sequence>
<name>A0A9R1XFE8_LACSA</name>
<dbReference type="Proteomes" id="UP000235145">
    <property type="component" value="Unassembled WGS sequence"/>
</dbReference>
<keyword evidence="7" id="KW-1185">Reference proteome</keyword>
<organism evidence="6 7">
    <name type="scientific">Lactuca sativa</name>
    <name type="common">Garden lettuce</name>
    <dbReference type="NCBI Taxonomy" id="4236"/>
    <lineage>
        <taxon>Eukaryota</taxon>
        <taxon>Viridiplantae</taxon>
        <taxon>Streptophyta</taxon>
        <taxon>Embryophyta</taxon>
        <taxon>Tracheophyta</taxon>
        <taxon>Spermatophyta</taxon>
        <taxon>Magnoliopsida</taxon>
        <taxon>eudicotyledons</taxon>
        <taxon>Gunneridae</taxon>
        <taxon>Pentapetalae</taxon>
        <taxon>asterids</taxon>
        <taxon>campanulids</taxon>
        <taxon>Asterales</taxon>
        <taxon>Asteraceae</taxon>
        <taxon>Cichorioideae</taxon>
        <taxon>Cichorieae</taxon>
        <taxon>Lactucinae</taxon>
        <taxon>Lactuca</taxon>
    </lineage>
</organism>
<feature type="domain" description="SWIM-type" evidence="5">
    <location>
        <begin position="320"/>
        <end position="352"/>
    </location>
</feature>
<evidence type="ECO:0000256" key="3">
    <source>
        <dbReference type="ARBA" id="ARBA00022833"/>
    </source>
</evidence>
<keyword evidence="2 4" id="KW-0863">Zinc-finger</keyword>
<evidence type="ECO:0000259" key="5">
    <source>
        <dbReference type="PROSITE" id="PS50966"/>
    </source>
</evidence>
<comment type="caution">
    <text evidence="6">The sequence shown here is derived from an EMBL/GenBank/DDBJ whole genome shotgun (WGS) entry which is preliminary data.</text>
</comment>
<dbReference type="PROSITE" id="PS50966">
    <property type="entry name" value="ZF_SWIM"/>
    <property type="match status" value="1"/>
</dbReference>
<keyword evidence="3" id="KW-0862">Zinc</keyword>
<dbReference type="Pfam" id="PF10551">
    <property type="entry name" value="MULE"/>
    <property type="match status" value="1"/>
</dbReference>
<dbReference type="InterPro" id="IPR018289">
    <property type="entry name" value="MULE_transposase_dom"/>
</dbReference>
<dbReference type="SMART" id="SM00575">
    <property type="entry name" value="ZnF_PMZ"/>
    <property type="match status" value="1"/>
</dbReference>
<dbReference type="InterPro" id="IPR006564">
    <property type="entry name" value="Znf_PMZ"/>
</dbReference>
<evidence type="ECO:0000256" key="2">
    <source>
        <dbReference type="ARBA" id="ARBA00022771"/>
    </source>
</evidence>
<proteinExistence type="predicted"/>
<protein>
    <recommendedName>
        <fullName evidence="5">SWIM-type domain-containing protein</fullName>
    </recommendedName>
</protein>
<gene>
    <name evidence="6" type="ORF">LSAT_V11C400209100</name>
</gene>
<dbReference type="Pfam" id="PF04434">
    <property type="entry name" value="SWIM"/>
    <property type="match status" value="1"/>
</dbReference>
<dbReference type="PANTHER" id="PTHR31973">
    <property type="entry name" value="POLYPROTEIN, PUTATIVE-RELATED"/>
    <property type="match status" value="1"/>
</dbReference>
<dbReference type="EMBL" id="NBSK02000004">
    <property type="protein sequence ID" value="KAJ0210534.1"/>
    <property type="molecule type" value="Genomic_DNA"/>
</dbReference>